<reference evidence="2 3" key="1">
    <citation type="submission" date="2015-10" db="EMBL/GenBank/DDBJ databases">
        <authorList>
            <person name="Gilbert D.G."/>
        </authorList>
    </citation>
    <scope>NUCLEOTIDE SEQUENCE [LARGE SCALE GENOMIC DNA]</scope>
    <source>
        <strain evidence="3">HZ-22</strain>
    </source>
</reference>
<sequence>MVVEVTQHITAKELKAMVQKYVDDDDDSVLISDEYRGYSKMDTTIEHVKIDHQKLYSYREININSIESFWAIIRRQIIGQHHQISLKHLPKYVAEAVFK</sequence>
<dbReference type="SMART" id="SM01126">
    <property type="entry name" value="DDE_Tnp_IS1595"/>
    <property type="match status" value="1"/>
</dbReference>
<organism evidence="2 3">
    <name type="scientific">Pseudalgibacter alginicilyticus</name>
    <dbReference type="NCBI Taxonomy" id="1736674"/>
    <lineage>
        <taxon>Bacteria</taxon>
        <taxon>Pseudomonadati</taxon>
        <taxon>Bacteroidota</taxon>
        <taxon>Flavobacteriia</taxon>
        <taxon>Flavobacteriales</taxon>
        <taxon>Flavobacteriaceae</taxon>
        <taxon>Pseudalgibacter</taxon>
    </lineage>
</organism>
<dbReference type="InterPro" id="IPR024445">
    <property type="entry name" value="Tnp_ISXO2-like"/>
</dbReference>
<protein>
    <recommendedName>
        <fullName evidence="1">ISXO2-like transposase domain-containing protein</fullName>
    </recommendedName>
</protein>
<dbReference type="Pfam" id="PF12762">
    <property type="entry name" value="DDE_Tnp_IS1595"/>
    <property type="match status" value="1"/>
</dbReference>
<dbReference type="OrthoDB" id="9783459at2"/>
<proteinExistence type="predicted"/>
<dbReference type="AlphaFoldDB" id="A0A0P0D9D4"/>
<gene>
    <name evidence="2" type="ORF">APS56_04840</name>
</gene>
<evidence type="ECO:0000259" key="1">
    <source>
        <dbReference type="SMART" id="SM01126"/>
    </source>
</evidence>
<evidence type="ECO:0000313" key="3">
    <source>
        <dbReference type="Proteomes" id="UP000057981"/>
    </source>
</evidence>
<accession>A0A0P0D9D4</accession>
<keyword evidence="3" id="KW-1185">Reference proteome</keyword>
<dbReference type="KEGG" id="ahz:APS56_04840"/>
<evidence type="ECO:0000313" key="2">
    <source>
        <dbReference type="EMBL" id="ALJ04506.1"/>
    </source>
</evidence>
<name>A0A0P0D9D4_9FLAO</name>
<feature type="domain" description="ISXO2-like transposase" evidence="1">
    <location>
        <begin position="1"/>
        <end position="99"/>
    </location>
</feature>
<dbReference type="Proteomes" id="UP000057981">
    <property type="component" value="Chromosome"/>
</dbReference>
<dbReference type="EMBL" id="CP012898">
    <property type="protein sequence ID" value="ALJ04506.1"/>
    <property type="molecule type" value="Genomic_DNA"/>
</dbReference>